<name>A0A5D8QD65_9THEO</name>
<sequence length="212" mass="23727">METDKNLLEEMEKTLNQLGGVISSKIIKNDRGEIVEIHVLADKSRNPKQISRDVQSALMAKFNVDIDYKVISVAEIENDGLPNDDERLRIRSLQYSLEGIRGSARVVLEKNDIAYEGEYSGVHSSGFLPTAFINAVVSALNKYISDEIVLVVEDYKFIDIANLKVLVVVLSVMNTRHKELYIGNAIVHEEIEEACVKAVLNAVNRVVNTLKK</sequence>
<evidence type="ECO:0000313" key="2">
    <source>
        <dbReference type="Proteomes" id="UP000322976"/>
    </source>
</evidence>
<protein>
    <submittedName>
        <fullName evidence="1">Uncharacterized protein</fullName>
    </submittedName>
</protein>
<gene>
    <name evidence="1" type="ORF">FWJ32_04760</name>
</gene>
<proteinExistence type="predicted"/>
<organism evidence="1 2">
    <name type="scientific">Calorimonas adulescens</name>
    <dbReference type="NCBI Taxonomy" id="2606906"/>
    <lineage>
        <taxon>Bacteria</taxon>
        <taxon>Bacillati</taxon>
        <taxon>Bacillota</taxon>
        <taxon>Clostridia</taxon>
        <taxon>Thermoanaerobacterales</taxon>
        <taxon>Thermoanaerobacteraceae</taxon>
        <taxon>Calorimonas</taxon>
    </lineage>
</organism>
<dbReference type="RefSeq" id="WP_149544829.1">
    <property type="nucleotide sequence ID" value="NZ_VTPS01000005.1"/>
</dbReference>
<evidence type="ECO:0000313" key="1">
    <source>
        <dbReference type="EMBL" id="TZE82590.1"/>
    </source>
</evidence>
<comment type="caution">
    <text evidence="1">The sequence shown here is derived from an EMBL/GenBank/DDBJ whole genome shotgun (WGS) entry which is preliminary data.</text>
</comment>
<dbReference type="EMBL" id="VTPS01000005">
    <property type="protein sequence ID" value="TZE82590.1"/>
    <property type="molecule type" value="Genomic_DNA"/>
</dbReference>
<dbReference type="Proteomes" id="UP000322976">
    <property type="component" value="Unassembled WGS sequence"/>
</dbReference>
<keyword evidence="2" id="KW-1185">Reference proteome</keyword>
<accession>A0A5D8QD65</accession>
<reference evidence="1 2" key="1">
    <citation type="submission" date="2019-08" db="EMBL/GenBank/DDBJ databases">
        <title>Calorimonas adulescens gen. nov., sp. nov., an anaerobic thermophilic bacterium from Sakhalin hot spring.</title>
        <authorList>
            <person name="Khomyakova M.A."/>
            <person name="Merkel A.Y."/>
            <person name="Novikov A."/>
            <person name="Bonch-Osmolovskaya E.A."/>
            <person name="Slobodkin A.I."/>
        </authorList>
    </citation>
    <scope>NUCLEOTIDE SEQUENCE [LARGE SCALE GENOMIC DNA]</scope>
    <source>
        <strain evidence="1 2">A05MB</strain>
    </source>
</reference>
<dbReference type="AlphaFoldDB" id="A0A5D8QD65"/>